<organism evidence="2">
    <name type="scientific">Dermatophagoides farinae</name>
    <name type="common">American house dust mite</name>
    <dbReference type="NCBI Taxonomy" id="6954"/>
    <lineage>
        <taxon>Eukaryota</taxon>
        <taxon>Metazoa</taxon>
        <taxon>Ecdysozoa</taxon>
        <taxon>Arthropoda</taxon>
        <taxon>Chelicerata</taxon>
        <taxon>Arachnida</taxon>
        <taxon>Acari</taxon>
        <taxon>Acariformes</taxon>
        <taxon>Sarcoptiformes</taxon>
        <taxon>Astigmata</taxon>
        <taxon>Psoroptidia</taxon>
        <taxon>Analgoidea</taxon>
        <taxon>Pyroglyphidae</taxon>
        <taxon>Dermatophagoidinae</taxon>
        <taxon>Dermatophagoides</taxon>
    </lineage>
</organism>
<feature type="transmembrane region" description="Helical" evidence="1">
    <location>
        <begin position="170"/>
        <end position="194"/>
    </location>
</feature>
<feature type="transmembrane region" description="Helical" evidence="1">
    <location>
        <begin position="318"/>
        <end position="339"/>
    </location>
</feature>
<feature type="transmembrane region" description="Helical" evidence="1">
    <location>
        <begin position="292"/>
        <end position="312"/>
    </location>
</feature>
<feature type="transmembrane region" description="Helical" evidence="1">
    <location>
        <begin position="397"/>
        <end position="418"/>
    </location>
</feature>
<keyword evidence="1" id="KW-0812">Transmembrane</keyword>
<dbReference type="AlphaFoldDB" id="A0A9D4P0A6"/>
<feature type="transmembrane region" description="Helical" evidence="1">
    <location>
        <begin position="56"/>
        <end position="82"/>
    </location>
</feature>
<keyword evidence="1" id="KW-1133">Transmembrane helix</keyword>
<comment type="caution">
    <text evidence="2">The sequence shown here is derived from an EMBL/GenBank/DDBJ whole genome shotgun (WGS) entry which is preliminary data.</text>
</comment>
<name>A0A9D4P0A6_DERFA</name>
<feature type="transmembrane region" description="Helical" evidence="1">
    <location>
        <begin position="102"/>
        <end position="122"/>
    </location>
</feature>
<reference evidence="2" key="2">
    <citation type="journal article" date="2021" name="World Allergy Organ. J.">
        <title>Chromosome-level assembly of Dermatophagoides farinae genome and transcriptome reveals two novel allergens Der f 37 and Der f 39.</title>
        <authorList>
            <person name="Chen J."/>
            <person name="Cai Z."/>
            <person name="Fan D."/>
            <person name="Hu J."/>
            <person name="Hou Y."/>
            <person name="He Y."/>
            <person name="Zhang Z."/>
            <person name="Zhao Z."/>
            <person name="Gao P."/>
            <person name="Hu W."/>
            <person name="Sun J."/>
            <person name="Li J."/>
            <person name="Ji K."/>
        </authorList>
    </citation>
    <scope>NUCLEOTIDE SEQUENCE</scope>
    <source>
        <strain evidence="2">JKM2019</strain>
    </source>
</reference>
<evidence type="ECO:0000256" key="1">
    <source>
        <dbReference type="SAM" id="Phobius"/>
    </source>
</evidence>
<accession>A0A9D4P0A6</accession>
<sequence>MYLKMLLKKFEEIFYEHIFCLFYYNRFILKKWPNFFTIINIEHRQKIFDQKISRPFFQVIIPGFVTTLFAVTLFIYVCEPVWCEQYSFWLVNNFPHENGKTYSLIVAITWSSIHFLQMFYGFRNQLKYFRFLIILNPNQLVRQQSHHHQLNETGLNEKDRNQLQLFERRIFICLKIISHVISIGAYVAMTIQVFRKSLWEVSFFWLIFWMANYIFWPYYICSALYMFPAIILSVHYYIGLKQRSLLSQLIIRPRKQYGKLGLKLANNLIKLTHVQSNIIKEIVEMNDQSKRLLTILFVGFSNLITYITYLIFFAKLSIVYRILFIIVYCGHSSTLLSMIYSCSKIASRNERFYRYNRKYLFDFYAKNLLIMKNFFKYDSINEISLRLPVGFTLVNNMLITSNTFIVVFYNMSTLFFLLMSGKIVNDGQ</sequence>
<keyword evidence="1" id="KW-0472">Membrane</keyword>
<dbReference type="Proteomes" id="UP000828236">
    <property type="component" value="Unassembled WGS sequence"/>
</dbReference>
<gene>
    <name evidence="2" type="ORF">HUG17_4687</name>
</gene>
<feature type="transmembrane region" description="Helical" evidence="1">
    <location>
        <begin position="214"/>
        <end position="238"/>
    </location>
</feature>
<reference evidence="2" key="1">
    <citation type="submission" date="2020-06" db="EMBL/GenBank/DDBJ databases">
        <authorList>
            <person name="Ji K."/>
            <person name="Li J."/>
        </authorList>
    </citation>
    <scope>NUCLEOTIDE SEQUENCE</scope>
    <source>
        <strain evidence="2">JKM2019</strain>
        <tissue evidence="2">Whole body</tissue>
    </source>
</reference>
<protein>
    <submittedName>
        <fullName evidence="2">Uncharacterized protein</fullName>
    </submittedName>
</protein>
<evidence type="ECO:0000313" key="2">
    <source>
        <dbReference type="EMBL" id="KAH7641642.1"/>
    </source>
</evidence>
<proteinExistence type="predicted"/>
<dbReference type="EMBL" id="SDOV01000004">
    <property type="protein sequence ID" value="KAH7641642.1"/>
    <property type="molecule type" value="Genomic_DNA"/>
</dbReference>